<evidence type="ECO:0000313" key="2">
    <source>
        <dbReference type="EMBL" id="GAT44040.1"/>
    </source>
</evidence>
<keyword evidence="3" id="KW-1185">Reference proteome</keyword>
<feature type="region of interest" description="Disordered" evidence="1">
    <location>
        <begin position="100"/>
        <end position="173"/>
    </location>
</feature>
<protein>
    <submittedName>
        <fullName evidence="2">Uncharacterized protein</fullName>
    </submittedName>
</protein>
<feature type="compositionally biased region" description="Basic and acidic residues" evidence="1">
    <location>
        <begin position="158"/>
        <end position="173"/>
    </location>
</feature>
<evidence type="ECO:0000313" key="3">
    <source>
        <dbReference type="Proteomes" id="UP000815677"/>
    </source>
</evidence>
<evidence type="ECO:0000256" key="1">
    <source>
        <dbReference type="SAM" id="MobiDB-lite"/>
    </source>
</evidence>
<reference evidence="2" key="1">
    <citation type="submission" date="2014-09" db="EMBL/GenBank/DDBJ databases">
        <title>Genome sequence of the luminous mushroom Mycena chlorophos for searching fungal bioluminescence genes.</title>
        <authorList>
            <person name="Tanaka Y."/>
            <person name="Kasuga D."/>
            <person name="Oba Y."/>
            <person name="Hase S."/>
            <person name="Sato K."/>
            <person name="Oba Y."/>
            <person name="Sakakibara Y."/>
        </authorList>
    </citation>
    <scope>NUCLEOTIDE SEQUENCE</scope>
</reference>
<dbReference type="EMBL" id="DF839530">
    <property type="protein sequence ID" value="GAT44040.1"/>
    <property type="molecule type" value="Genomic_DNA"/>
</dbReference>
<name>A0ABQ0KZJ4_MYCCL</name>
<gene>
    <name evidence="2" type="ORF">MCHLO_01682</name>
</gene>
<organism evidence="2 3">
    <name type="scientific">Mycena chlorophos</name>
    <name type="common">Agaric fungus</name>
    <name type="synonym">Agaricus chlorophos</name>
    <dbReference type="NCBI Taxonomy" id="658473"/>
    <lineage>
        <taxon>Eukaryota</taxon>
        <taxon>Fungi</taxon>
        <taxon>Dikarya</taxon>
        <taxon>Basidiomycota</taxon>
        <taxon>Agaricomycotina</taxon>
        <taxon>Agaricomycetes</taxon>
        <taxon>Agaricomycetidae</taxon>
        <taxon>Agaricales</taxon>
        <taxon>Marasmiineae</taxon>
        <taxon>Mycenaceae</taxon>
        <taxon>Mycena</taxon>
    </lineage>
</organism>
<accession>A0ABQ0KZJ4</accession>
<proteinExistence type="predicted"/>
<feature type="compositionally biased region" description="Polar residues" evidence="1">
    <location>
        <begin position="126"/>
        <end position="141"/>
    </location>
</feature>
<dbReference type="Proteomes" id="UP000815677">
    <property type="component" value="Unassembled WGS sequence"/>
</dbReference>
<sequence>MHTDDNVNTDNDKVFGLDWSDRSILRLLFSYSGWDMRDLARAFRSNVKDLSKVMRNTEGVADTLANDEDHMNFLRLAEVITEFEKPENISRSGLPVHPLFPEWQHNPPESAERRSRRFRPALAGPGTTTPSKVTTPLSQHMSRPKPLVESSRAYGSGLHREYGKRERDATNALDGRCRTRHAFDGTRSSHRSACRD</sequence>